<accession>A0A940PQR9</accession>
<protein>
    <submittedName>
        <fullName evidence="1">Uncharacterized protein</fullName>
    </submittedName>
</protein>
<dbReference type="AlphaFoldDB" id="A0A940PQR9"/>
<dbReference type="Proteomes" id="UP000675163">
    <property type="component" value="Unassembled WGS sequence"/>
</dbReference>
<proteinExistence type="predicted"/>
<name>A0A940PQR9_9MICO</name>
<organism evidence="1 2">
    <name type="scientific">Leucobacter exalbidus</name>
    <dbReference type="NCBI Taxonomy" id="662960"/>
    <lineage>
        <taxon>Bacteria</taxon>
        <taxon>Bacillati</taxon>
        <taxon>Actinomycetota</taxon>
        <taxon>Actinomycetes</taxon>
        <taxon>Micrococcales</taxon>
        <taxon>Microbacteriaceae</taxon>
        <taxon>Leucobacter</taxon>
    </lineage>
</organism>
<comment type="caution">
    <text evidence="1">The sequence shown here is derived from an EMBL/GenBank/DDBJ whole genome shotgun (WGS) entry which is preliminary data.</text>
</comment>
<evidence type="ECO:0000313" key="1">
    <source>
        <dbReference type="EMBL" id="MBP1325864.1"/>
    </source>
</evidence>
<sequence>MAAQNDFFEDPEFLAALQNLGVTIQPGMAAEAMEELAPLLKADGIDFTDPQANLGADELKQALARATDQRNLFLFTPVGRDRANALVFLHIVTEALQLRTQNVAARMLDRIEPEATERVPAGSHMIGVSLGLLDTWLRGSDAAHDLPSISVLPWPGKAQRIAQDVLALGRKGRAFDSHPSFVLKCGGEQVMHGAVLAVASVVIAVARRDKVPVIQAFEGLQVAAELLQQPPIAHRAIDFRSEDAKELALDLKGEFADWYEEVQWEDDDGPTENEVNDILDSLDELEARALARRLDLHVLGDFVEFLAVVDKMEHEPLQQGAYATLGWYARFRLQDRITGDGWPRAVRLLESRTMTAQAHNLDVLKLAKAAAAEVSPELLQQTIDRSLLMQGTRELIGWLSTPRQVTKRGGIRRTDIAFCAQLIGISAEGVARLPDGARSNPDPSQVIYAQSMTAIPELAYWWIAVLRARVMTLTATRAKLGSMVDRNGEISAATALAVCTAFVAELVGNGLTPDAPLLYSVQSSATIKKLFLCLYEGIDNAELQVDPQANLTIDHTLSFTELAAEIGARRNLVTFQRLGVLELGKDKKIRVAPAFQGAVALGIEQVLDRFIELVAPNS</sequence>
<dbReference type="RefSeq" id="WP_209704862.1">
    <property type="nucleotide sequence ID" value="NZ_JAFIDA010000001.1"/>
</dbReference>
<gene>
    <name evidence="1" type="ORF">JOF28_001096</name>
</gene>
<reference evidence="1" key="1">
    <citation type="submission" date="2021-02" db="EMBL/GenBank/DDBJ databases">
        <title>Sequencing the genomes of 1000 actinobacteria strains.</title>
        <authorList>
            <person name="Klenk H.-P."/>
        </authorList>
    </citation>
    <scope>NUCLEOTIDE SEQUENCE</scope>
    <source>
        <strain evidence="1">DSM 22850</strain>
    </source>
</reference>
<keyword evidence="2" id="KW-1185">Reference proteome</keyword>
<dbReference type="EMBL" id="JAFIDA010000001">
    <property type="protein sequence ID" value="MBP1325864.1"/>
    <property type="molecule type" value="Genomic_DNA"/>
</dbReference>
<evidence type="ECO:0000313" key="2">
    <source>
        <dbReference type="Proteomes" id="UP000675163"/>
    </source>
</evidence>